<dbReference type="HOGENOM" id="CLU_029631_3_1_7"/>
<reference evidence="11 12" key="2">
    <citation type="journal article" date="2012" name="BMC Genomics">
        <title>The genome of Pelobacter carbinolicus reveals surprising metabolic capabilities and physiological features.</title>
        <authorList>
            <person name="Aklujkar M."/>
            <person name="Haveman S.A."/>
            <person name="Didonato R.Jr."/>
            <person name="Chertkov O."/>
            <person name="Han C.S."/>
            <person name="Land M.L."/>
            <person name="Brown P."/>
            <person name="Lovley D.R."/>
        </authorList>
    </citation>
    <scope>NUCLEOTIDE SEQUENCE [LARGE SCALE GENOMIC DNA]</scope>
    <source>
        <strain evidence="12">DSM 2380 / NBRC 103641 / GraBd1</strain>
    </source>
</reference>
<dbReference type="EMBL" id="CP000142">
    <property type="protein sequence ID" value="ABA89768.1"/>
    <property type="molecule type" value="Genomic_DNA"/>
</dbReference>
<evidence type="ECO:0000313" key="11">
    <source>
        <dbReference type="EMBL" id="ABA89768.1"/>
    </source>
</evidence>
<dbReference type="Pfam" id="PF01040">
    <property type="entry name" value="UbiA"/>
    <property type="match status" value="1"/>
</dbReference>
<dbReference type="STRING" id="338963.Pcar_2530"/>
<dbReference type="PANTHER" id="PTHR43448:SF2">
    <property type="entry name" value="PROTOHEME IX FARNESYLTRANSFERASE, MITOCHONDRIAL"/>
    <property type="match status" value="1"/>
</dbReference>
<keyword evidence="8 10" id="KW-0472">Membrane</keyword>
<evidence type="ECO:0000256" key="7">
    <source>
        <dbReference type="ARBA" id="ARBA00023133"/>
    </source>
</evidence>
<dbReference type="GO" id="GO:0006784">
    <property type="term" value="P:heme A biosynthetic process"/>
    <property type="evidence" value="ECO:0007669"/>
    <property type="project" value="TreeGrafter"/>
</dbReference>
<evidence type="ECO:0000256" key="2">
    <source>
        <dbReference type="ARBA" id="ARBA00012292"/>
    </source>
</evidence>
<keyword evidence="6 10" id="KW-1133">Transmembrane helix</keyword>
<evidence type="ECO:0000256" key="3">
    <source>
        <dbReference type="ARBA" id="ARBA00022475"/>
    </source>
</evidence>
<evidence type="ECO:0000256" key="8">
    <source>
        <dbReference type="ARBA" id="ARBA00023136"/>
    </source>
</evidence>
<evidence type="ECO:0000256" key="5">
    <source>
        <dbReference type="ARBA" id="ARBA00022692"/>
    </source>
</evidence>
<dbReference type="EC" id="2.5.1.141" evidence="2"/>
<name>Q3A1I9_SYNC1</name>
<keyword evidence="3" id="KW-1003">Cell membrane</keyword>
<dbReference type="Proteomes" id="UP000002534">
    <property type="component" value="Chromosome"/>
</dbReference>
<keyword evidence="4 11" id="KW-0808">Transferase</keyword>
<feature type="transmembrane region" description="Helical" evidence="10">
    <location>
        <begin position="254"/>
        <end position="275"/>
    </location>
</feature>
<evidence type="ECO:0000256" key="1">
    <source>
        <dbReference type="ARBA" id="ARBA00004141"/>
    </source>
</evidence>
<dbReference type="eggNOG" id="COG0109">
    <property type="taxonomic scope" value="Bacteria"/>
</dbReference>
<evidence type="ECO:0000256" key="9">
    <source>
        <dbReference type="ARBA" id="ARBA00047690"/>
    </source>
</evidence>
<dbReference type="GO" id="GO:0016020">
    <property type="term" value="C:membrane"/>
    <property type="evidence" value="ECO:0007669"/>
    <property type="project" value="UniProtKB-SubCell"/>
</dbReference>
<feature type="transmembrane region" description="Helical" evidence="10">
    <location>
        <begin position="75"/>
        <end position="97"/>
    </location>
</feature>
<evidence type="ECO:0000256" key="4">
    <source>
        <dbReference type="ARBA" id="ARBA00022679"/>
    </source>
</evidence>
<comment type="catalytic activity">
    <reaction evidence="9">
        <text>heme b + (2E,6E)-farnesyl diphosphate + H2O = Fe(II)-heme o + diphosphate</text>
        <dbReference type="Rhea" id="RHEA:28070"/>
        <dbReference type="ChEBI" id="CHEBI:15377"/>
        <dbReference type="ChEBI" id="CHEBI:33019"/>
        <dbReference type="ChEBI" id="CHEBI:60344"/>
        <dbReference type="ChEBI" id="CHEBI:60530"/>
        <dbReference type="ChEBI" id="CHEBI:175763"/>
        <dbReference type="EC" id="2.5.1.141"/>
    </reaction>
</comment>
<protein>
    <recommendedName>
        <fullName evidence="2">heme o synthase</fullName>
        <ecNumber evidence="2">2.5.1.141</ecNumber>
    </recommendedName>
</protein>
<proteinExistence type="predicted"/>
<evidence type="ECO:0000256" key="10">
    <source>
        <dbReference type="SAM" id="Phobius"/>
    </source>
</evidence>
<dbReference type="InterPro" id="IPR030470">
    <property type="entry name" value="UbiA_prenylTrfase_CS"/>
</dbReference>
<comment type="subcellular location">
    <subcellularLocation>
        <location evidence="1">Membrane</location>
        <topology evidence="1">Multi-pass membrane protein</topology>
    </subcellularLocation>
</comment>
<dbReference type="PANTHER" id="PTHR43448">
    <property type="entry name" value="PROTOHEME IX FARNESYLTRANSFERASE, MITOCHONDRIAL"/>
    <property type="match status" value="1"/>
</dbReference>
<reference evidence="12" key="1">
    <citation type="submission" date="2005-10" db="EMBL/GenBank/DDBJ databases">
        <title>Complete sequence of Pelobacter carbinolicus DSM 2380.</title>
        <authorList>
            <person name="Copeland A."/>
            <person name="Lucas S."/>
            <person name="Lapidus A."/>
            <person name="Barry K."/>
            <person name="Detter J.C."/>
            <person name="Glavina T."/>
            <person name="Hammon N."/>
            <person name="Israni S."/>
            <person name="Pitluck S."/>
            <person name="Chertkov O."/>
            <person name="Schmutz J."/>
            <person name="Larimer F."/>
            <person name="Land M."/>
            <person name="Kyrpides N."/>
            <person name="Ivanova N."/>
            <person name="Richardson P."/>
        </authorList>
    </citation>
    <scope>NUCLEOTIDE SEQUENCE [LARGE SCALE GENOMIC DNA]</scope>
    <source>
        <strain evidence="12">DSM 2380 / NBRC 103641 / GraBd1</strain>
    </source>
</reference>
<keyword evidence="7" id="KW-0350">Heme biosynthesis</keyword>
<feature type="transmembrane region" description="Helical" evidence="10">
    <location>
        <begin position="35"/>
        <end position="54"/>
    </location>
</feature>
<keyword evidence="5 10" id="KW-0812">Transmembrane</keyword>
<dbReference type="OrthoDB" id="9814417at2"/>
<dbReference type="AlphaFoldDB" id="Q3A1I9"/>
<organism evidence="11 12">
    <name type="scientific">Syntrophotalea carbinolica (strain DSM 2380 / NBRC 103641 / GraBd1)</name>
    <name type="common">Pelobacter carbinolicus</name>
    <dbReference type="NCBI Taxonomy" id="338963"/>
    <lineage>
        <taxon>Bacteria</taxon>
        <taxon>Pseudomonadati</taxon>
        <taxon>Thermodesulfobacteriota</taxon>
        <taxon>Desulfuromonadia</taxon>
        <taxon>Desulfuromonadales</taxon>
        <taxon>Syntrophotaleaceae</taxon>
        <taxon>Syntrophotalea</taxon>
    </lineage>
</organism>
<feature type="transmembrane region" description="Helical" evidence="10">
    <location>
        <begin position="158"/>
        <end position="175"/>
    </location>
</feature>
<dbReference type="InterPro" id="IPR006369">
    <property type="entry name" value="Protohaem_IX_farnesylTrfase"/>
</dbReference>
<dbReference type="KEGG" id="pca:Pcar_2530"/>
<evidence type="ECO:0000313" key="12">
    <source>
        <dbReference type="Proteomes" id="UP000002534"/>
    </source>
</evidence>
<dbReference type="RefSeq" id="WP_011342304.1">
    <property type="nucleotide sequence ID" value="NC_007498.2"/>
</dbReference>
<dbReference type="InterPro" id="IPR000537">
    <property type="entry name" value="UbiA_prenyltransferase"/>
</dbReference>
<dbReference type="InterPro" id="IPR044878">
    <property type="entry name" value="UbiA_sf"/>
</dbReference>
<accession>Q3A1I9</accession>
<feature type="transmembrane region" description="Helical" evidence="10">
    <location>
        <begin position="201"/>
        <end position="220"/>
    </location>
</feature>
<feature type="transmembrane region" description="Helical" evidence="10">
    <location>
        <begin position="103"/>
        <end position="120"/>
    </location>
</feature>
<gene>
    <name evidence="11" type="primary">ctaB</name>
    <name evidence="11" type="ordered locus">Pcar_2530</name>
</gene>
<feature type="transmembrane region" description="Helical" evidence="10">
    <location>
        <begin position="127"/>
        <end position="146"/>
    </location>
</feature>
<keyword evidence="12" id="KW-1185">Reference proteome</keyword>
<evidence type="ECO:0000256" key="6">
    <source>
        <dbReference type="ARBA" id="ARBA00022989"/>
    </source>
</evidence>
<dbReference type="Gene3D" id="1.10.357.140">
    <property type="entry name" value="UbiA prenyltransferase"/>
    <property type="match status" value="1"/>
</dbReference>
<sequence>MIRTLLRLPLCSAVAGASLAGYLAAGGAYGARAAWLGLGVLSAAAGASVLNQWQERHTDARMERTRCRPLASGRLKPATGLSIGLGLAISGALLLTALDRRSGLLSLSIFLLYHLVYTPLKRHTVLALLPGTLCGALPLAIGWLAGGGRGQDPRLTCMTAILLLWQIPHSWYILLQHRPDLRRAGLFPELHLLPVKRLRQLIFVWILALSTATLSLPALTMPDSTTVRWLCTGLATWPLVALRPFATGKNREPIAGWQHSTGVVFLGTVMALLLFH</sequence>
<dbReference type="PROSITE" id="PS00943">
    <property type="entry name" value="UBIA"/>
    <property type="match status" value="1"/>
</dbReference>
<dbReference type="GO" id="GO:0008495">
    <property type="term" value="F:protoheme IX farnesyltransferase activity"/>
    <property type="evidence" value="ECO:0007669"/>
    <property type="project" value="UniProtKB-EC"/>
</dbReference>